<keyword evidence="4" id="KW-0676">Redox-active center</keyword>
<dbReference type="AlphaFoldDB" id="A0A9E2SDA6"/>
<organism evidence="7 8">
    <name type="scientific">Pinibacter aurantiacus</name>
    <dbReference type="NCBI Taxonomy" id="2851599"/>
    <lineage>
        <taxon>Bacteria</taxon>
        <taxon>Pseudomonadati</taxon>
        <taxon>Bacteroidota</taxon>
        <taxon>Chitinophagia</taxon>
        <taxon>Chitinophagales</taxon>
        <taxon>Chitinophagaceae</taxon>
        <taxon>Pinibacter</taxon>
    </lineage>
</organism>
<feature type="chain" id="PRO_5039072975" evidence="5">
    <location>
        <begin position="23"/>
        <end position="475"/>
    </location>
</feature>
<accession>A0A9E2SDA6</accession>
<evidence type="ECO:0000256" key="2">
    <source>
        <dbReference type="ARBA" id="ARBA00022748"/>
    </source>
</evidence>
<dbReference type="PANTHER" id="PTHR42852">
    <property type="entry name" value="THIOL:DISULFIDE INTERCHANGE PROTEIN DSBE"/>
    <property type="match status" value="1"/>
</dbReference>
<reference evidence="7" key="1">
    <citation type="submission" date="2021-06" db="EMBL/GenBank/DDBJ databases">
        <authorList>
            <person name="Huq M.A."/>
        </authorList>
    </citation>
    <scope>NUCLEOTIDE SEQUENCE</scope>
    <source>
        <strain evidence="7">MAH-26</strain>
    </source>
</reference>
<dbReference type="InterPro" id="IPR050553">
    <property type="entry name" value="Thioredoxin_ResA/DsbE_sf"/>
</dbReference>
<dbReference type="Pfam" id="PF08534">
    <property type="entry name" value="Redoxin"/>
    <property type="match status" value="1"/>
</dbReference>
<dbReference type="PROSITE" id="PS00194">
    <property type="entry name" value="THIOREDOXIN_1"/>
    <property type="match status" value="1"/>
</dbReference>
<proteinExistence type="predicted"/>
<dbReference type="InterPro" id="IPR017937">
    <property type="entry name" value="Thioredoxin_CS"/>
</dbReference>
<comment type="caution">
    <text evidence="7">The sequence shown here is derived from an EMBL/GenBank/DDBJ whole genome shotgun (WGS) entry which is preliminary data.</text>
</comment>
<dbReference type="GO" id="GO:0016491">
    <property type="term" value="F:oxidoreductase activity"/>
    <property type="evidence" value="ECO:0007669"/>
    <property type="project" value="InterPro"/>
</dbReference>
<comment type="subcellular location">
    <subcellularLocation>
        <location evidence="1">Cell envelope</location>
    </subcellularLocation>
</comment>
<feature type="domain" description="Thioredoxin" evidence="6">
    <location>
        <begin position="325"/>
        <end position="467"/>
    </location>
</feature>
<evidence type="ECO:0000256" key="1">
    <source>
        <dbReference type="ARBA" id="ARBA00004196"/>
    </source>
</evidence>
<evidence type="ECO:0000313" key="7">
    <source>
        <dbReference type="EMBL" id="MBV4359257.1"/>
    </source>
</evidence>
<evidence type="ECO:0000313" key="8">
    <source>
        <dbReference type="Proteomes" id="UP000812270"/>
    </source>
</evidence>
<evidence type="ECO:0000259" key="6">
    <source>
        <dbReference type="PROSITE" id="PS51352"/>
    </source>
</evidence>
<dbReference type="InterPro" id="IPR013740">
    <property type="entry name" value="Redoxin"/>
</dbReference>
<evidence type="ECO:0000256" key="5">
    <source>
        <dbReference type="SAM" id="SignalP"/>
    </source>
</evidence>
<dbReference type="GO" id="GO:0030313">
    <property type="term" value="C:cell envelope"/>
    <property type="evidence" value="ECO:0007669"/>
    <property type="project" value="UniProtKB-SubCell"/>
</dbReference>
<dbReference type="PANTHER" id="PTHR42852:SF6">
    <property type="entry name" value="THIOL:DISULFIDE INTERCHANGE PROTEIN DSBE"/>
    <property type="match status" value="1"/>
</dbReference>
<protein>
    <submittedName>
        <fullName evidence="7">TlpA family protein disulfide reductase</fullName>
    </submittedName>
</protein>
<keyword evidence="2" id="KW-0201">Cytochrome c-type biogenesis</keyword>
<keyword evidence="8" id="KW-1185">Reference proteome</keyword>
<keyword evidence="3" id="KW-1015">Disulfide bond</keyword>
<dbReference type="Proteomes" id="UP000812270">
    <property type="component" value="Unassembled WGS sequence"/>
</dbReference>
<sequence length="475" mass="54325">MIRKILQIVPLLIIPVVFNAYAAGSKPTEVNCQVHNNKGSAVFLYRVKNGQAMSLGFKRPDAKNNCKFSFQADGDAIYFLRKGGAHLFEFTHVIYLHPGDKQKVDIYPNNQGSDFDSIKIANPNKETASLKKWISIFNQSYKLAQNRNQRDQFFDAYKELLATADKIKKTSTTGNKYFNNLLIDKINTEVLFLKAAAFFNCGERMNAGYDTAASRQWFYETLKKQNIDKTDLLQSEHGLEMLNYLLGYQFFQQYKSGEEMLGASFLEKIKKIDNDTVRAVYATAHMGQLTNYEQFVAEIQPFKQIIDNAGLQDYYQKKCNELSAYAKGKPAYNFSLYDNNDKHYSLSDFKGKVVVLDIWAMWCAPCLAEKPNFKKLEEEYKDQKDIVFLGVSVDGLSRKDPWKGFVAKKGYTNIELLSNFDESIMKYYNIGGIPRFMVFDKEGKIVSVDAPRPSNSALKELIEETLKKNDHAISN</sequence>
<evidence type="ECO:0000256" key="3">
    <source>
        <dbReference type="ARBA" id="ARBA00023157"/>
    </source>
</evidence>
<evidence type="ECO:0000256" key="4">
    <source>
        <dbReference type="ARBA" id="ARBA00023284"/>
    </source>
</evidence>
<dbReference type="PROSITE" id="PS51352">
    <property type="entry name" value="THIOREDOXIN_2"/>
    <property type="match status" value="1"/>
</dbReference>
<dbReference type="InterPro" id="IPR013766">
    <property type="entry name" value="Thioredoxin_domain"/>
</dbReference>
<dbReference type="EMBL" id="JAHSPG010000015">
    <property type="protein sequence ID" value="MBV4359257.1"/>
    <property type="molecule type" value="Genomic_DNA"/>
</dbReference>
<dbReference type="GO" id="GO:0017004">
    <property type="term" value="P:cytochrome complex assembly"/>
    <property type="evidence" value="ECO:0007669"/>
    <property type="project" value="UniProtKB-KW"/>
</dbReference>
<name>A0A9E2SDA6_9BACT</name>
<dbReference type="CDD" id="cd02966">
    <property type="entry name" value="TlpA_like_family"/>
    <property type="match status" value="1"/>
</dbReference>
<gene>
    <name evidence="7" type="ORF">KTO63_18965</name>
</gene>
<keyword evidence="5" id="KW-0732">Signal</keyword>
<feature type="signal peptide" evidence="5">
    <location>
        <begin position="1"/>
        <end position="22"/>
    </location>
</feature>
<dbReference type="RefSeq" id="WP_217793281.1">
    <property type="nucleotide sequence ID" value="NZ_JAHSPG010000015.1"/>
</dbReference>